<keyword evidence="1" id="KW-0472">Membrane</keyword>
<dbReference type="PATRIC" id="fig|1229276.3.peg.3045"/>
<dbReference type="OrthoDB" id="705180at2"/>
<proteinExistence type="predicted"/>
<dbReference type="Proteomes" id="UP000031802">
    <property type="component" value="Unassembled WGS sequence"/>
</dbReference>
<dbReference type="EMBL" id="JJMU01000053">
    <property type="protein sequence ID" value="KGE13414.1"/>
    <property type="molecule type" value="Genomic_DNA"/>
</dbReference>
<name>A0A0B8T678_9SPHI</name>
<evidence type="ECO:0000313" key="3">
    <source>
        <dbReference type="Proteomes" id="UP000031802"/>
    </source>
</evidence>
<accession>A0A0B8T678</accession>
<reference evidence="2 3" key="2">
    <citation type="journal article" date="2015" name="PLoS ONE">
        <title>Whole-Genome Optical Mapping and Finished Genome Sequence of Sphingobacterium deserti sp. nov., a New Species Isolated from the Western Desert of China.</title>
        <authorList>
            <person name="Teng C."/>
            <person name="Zhou Z."/>
            <person name="Molnar I."/>
            <person name="Li X."/>
            <person name="Tang R."/>
            <person name="Chen M."/>
            <person name="Wang L."/>
            <person name="Su S."/>
            <person name="Zhang W."/>
            <person name="Lin M."/>
        </authorList>
    </citation>
    <scope>NUCLEOTIDE SEQUENCE [LARGE SCALE GENOMIC DNA]</scope>
    <source>
        <strain evidence="3">ACCC05744</strain>
    </source>
</reference>
<evidence type="ECO:0000256" key="1">
    <source>
        <dbReference type="SAM" id="Phobius"/>
    </source>
</evidence>
<keyword evidence="1" id="KW-0812">Transmembrane</keyword>
<evidence type="ECO:0000313" key="2">
    <source>
        <dbReference type="EMBL" id="KGE13414.1"/>
    </source>
</evidence>
<sequence>MQHLESTFHYIASKKKRIICKLLEEQIVFQIRKNGSDDEHRFRYTDIQKIHLGLSDVSWHTIDIYFTNKLHLHLQSVTHYIEREDQKFTRSKINEADITKAKANQKAYYDFVIGLHERIILQNAAEAIKFTHGNPWKKALIWIFLVVLIIWTHAMLKSGYYMLSLFFGAGFLLLFLFSMKIDFRKKYQPNLIPSKYLP</sequence>
<reference evidence="3" key="1">
    <citation type="submission" date="2014-04" db="EMBL/GenBank/DDBJ databases">
        <title>Whole-Genome optical mapping and complete genome sequence of Sphingobacterium deserti sp. nov., a new spaces isolated from desert in the west of China.</title>
        <authorList>
            <person name="Teng C."/>
            <person name="Zhou Z."/>
            <person name="Li X."/>
            <person name="Chen M."/>
            <person name="Lin M."/>
            <person name="Wang L."/>
            <person name="Su S."/>
            <person name="Zhang C."/>
            <person name="Zhang W."/>
        </authorList>
    </citation>
    <scope>NUCLEOTIDE SEQUENCE [LARGE SCALE GENOMIC DNA]</scope>
    <source>
        <strain evidence="3">ACCC05744</strain>
    </source>
</reference>
<protein>
    <submittedName>
        <fullName evidence="2">Uncharacterized protein</fullName>
    </submittedName>
</protein>
<keyword evidence="1" id="KW-1133">Transmembrane helix</keyword>
<gene>
    <name evidence="2" type="ORF">DI53_2945</name>
</gene>
<organism evidence="2 3">
    <name type="scientific">Sphingobacterium deserti</name>
    <dbReference type="NCBI Taxonomy" id="1229276"/>
    <lineage>
        <taxon>Bacteria</taxon>
        <taxon>Pseudomonadati</taxon>
        <taxon>Bacteroidota</taxon>
        <taxon>Sphingobacteriia</taxon>
        <taxon>Sphingobacteriales</taxon>
        <taxon>Sphingobacteriaceae</taxon>
        <taxon>Sphingobacterium</taxon>
    </lineage>
</organism>
<dbReference type="RefSeq" id="WP_037501021.1">
    <property type="nucleotide sequence ID" value="NZ_JJMU01000053.1"/>
</dbReference>
<comment type="caution">
    <text evidence="2">The sequence shown here is derived from an EMBL/GenBank/DDBJ whole genome shotgun (WGS) entry which is preliminary data.</text>
</comment>
<feature type="transmembrane region" description="Helical" evidence="1">
    <location>
        <begin position="139"/>
        <end position="154"/>
    </location>
</feature>
<dbReference type="AlphaFoldDB" id="A0A0B8T678"/>
<feature type="transmembrane region" description="Helical" evidence="1">
    <location>
        <begin position="160"/>
        <end position="177"/>
    </location>
</feature>
<keyword evidence="3" id="KW-1185">Reference proteome</keyword>